<organism evidence="3 4">
    <name type="scientific">Eutrema salsugineum</name>
    <name type="common">Saltwater cress</name>
    <name type="synonym">Sisymbrium salsugineum</name>
    <dbReference type="NCBI Taxonomy" id="72664"/>
    <lineage>
        <taxon>Eukaryota</taxon>
        <taxon>Viridiplantae</taxon>
        <taxon>Streptophyta</taxon>
        <taxon>Embryophyta</taxon>
        <taxon>Tracheophyta</taxon>
        <taxon>Spermatophyta</taxon>
        <taxon>Magnoliopsida</taxon>
        <taxon>eudicotyledons</taxon>
        <taxon>Gunneridae</taxon>
        <taxon>Pentapetalae</taxon>
        <taxon>rosids</taxon>
        <taxon>malvids</taxon>
        <taxon>Brassicales</taxon>
        <taxon>Brassicaceae</taxon>
        <taxon>Eutremeae</taxon>
        <taxon>Eutrema</taxon>
    </lineage>
</organism>
<dbReference type="eggNOG" id="KOG0810">
    <property type="taxonomic scope" value="Eukaryota"/>
</dbReference>
<keyword evidence="4" id="KW-1185">Reference proteome</keyword>
<evidence type="ECO:0000256" key="1">
    <source>
        <dbReference type="SAM" id="MobiDB-lite"/>
    </source>
</evidence>
<feature type="domain" description="Syntaxin N-terminal" evidence="2">
    <location>
        <begin position="40"/>
        <end position="108"/>
    </location>
</feature>
<dbReference type="GO" id="GO:0016020">
    <property type="term" value="C:membrane"/>
    <property type="evidence" value="ECO:0007669"/>
    <property type="project" value="InterPro"/>
</dbReference>
<dbReference type="EMBL" id="KI517392">
    <property type="protein sequence ID" value="ESQ50553.1"/>
    <property type="molecule type" value="Genomic_DNA"/>
</dbReference>
<dbReference type="STRING" id="72664.V4MDJ8"/>
<sequence length="150" mass="17565">MIQPIEKRMRNVENYISHQEFLKFIFDTQNSNLSSSSDHRESAQRERERETDSSSRRTDRVSITNGVRAKLRETMSEEDLKRKYFLVTGEEPCNEDMENMISGGSGESELLDDIEANVANARRFVSEGTNTLFYANQMMKKQPFIRFFFI</sequence>
<dbReference type="InterPro" id="IPR006011">
    <property type="entry name" value="Syntaxin_N"/>
</dbReference>
<proteinExistence type="predicted"/>
<dbReference type="AlphaFoldDB" id="V4MDJ8"/>
<feature type="compositionally biased region" description="Basic and acidic residues" evidence="1">
    <location>
        <begin position="37"/>
        <end position="60"/>
    </location>
</feature>
<feature type="region of interest" description="Disordered" evidence="1">
    <location>
        <begin position="31"/>
        <end position="63"/>
    </location>
</feature>
<evidence type="ECO:0000313" key="4">
    <source>
        <dbReference type="Proteomes" id="UP000030689"/>
    </source>
</evidence>
<reference evidence="3 4" key="1">
    <citation type="journal article" date="2013" name="Front. Plant Sci.">
        <title>The Reference Genome of the Halophytic Plant Eutrema salsugineum.</title>
        <authorList>
            <person name="Yang R."/>
            <person name="Jarvis D.E."/>
            <person name="Chen H."/>
            <person name="Beilstein M.A."/>
            <person name="Grimwood J."/>
            <person name="Jenkins J."/>
            <person name="Shu S."/>
            <person name="Prochnik S."/>
            <person name="Xin M."/>
            <person name="Ma C."/>
            <person name="Schmutz J."/>
            <person name="Wing R.A."/>
            <person name="Mitchell-Olds T."/>
            <person name="Schumaker K.S."/>
            <person name="Wang X."/>
        </authorList>
    </citation>
    <scope>NUCLEOTIDE SEQUENCE [LARGE SCALE GENOMIC DNA]</scope>
</reference>
<name>V4MDJ8_EUTSA</name>
<accession>V4MDJ8</accession>
<dbReference type="Proteomes" id="UP000030689">
    <property type="component" value="Unassembled WGS sequence"/>
</dbReference>
<dbReference type="KEGG" id="eus:EUTSA_v10022982mg"/>
<evidence type="ECO:0000313" key="3">
    <source>
        <dbReference type="EMBL" id="ESQ50553.1"/>
    </source>
</evidence>
<dbReference type="Gramene" id="ESQ50553">
    <property type="protein sequence ID" value="ESQ50553"/>
    <property type="gene ID" value="EUTSA_v10022982mg"/>
</dbReference>
<gene>
    <name evidence="3" type="ORF">EUTSA_v10022982mg</name>
</gene>
<evidence type="ECO:0000259" key="2">
    <source>
        <dbReference type="Pfam" id="PF00804"/>
    </source>
</evidence>
<protein>
    <recommendedName>
        <fullName evidence="2">Syntaxin N-terminal domain-containing protein</fullName>
    </recommendedName>
</protein>
<dbReference type="Pfam" id="PF00804">
    <property type="entry name" value="Syntaxin"/>
    <property type="match status" value="1"/>
</dbReference>